<accession>A0A485LVE8</accession>
<dbReference type="EMBL" id="CAADRM010000035">
    <property type="protein sequence ID" value="VFU12209.1"/>
    <property type="molecule type" value="Genomic_DNA"/>
</dbReference>
<protein>
    <submittedName>
        <fullName evidence="1">Uncharacterized protein</fullName>
    </submittedName>
</protein>
<organism evidence="1">
    <name type="scientific">anaerobic digester metagenome</name>
    <dbReference type="NCBI Taxonomy" id="1263854"/>
    <lineage>
        <taxon>unclassified sequences</taxon>
        <taxon>metagenomes</taxon>
        <taxon>ecological metagenomes</taxon>
    </lineage>
</organism>
<dbReference type="AlphaFoldDB" id="A0A485LVE8"/>
<gene>
    <name evidence="1" type="ORF">SCFA_130014</name>
</gene>
<name>A0A485LVE8_9ZZZZ</name>
<proteinExistence type="predicted"/>
<sequence>MKRSFICLFFLSFLIASSPSHAIEVVVEMTGAEDFVQLKDGIQKTITARCLAAGTPPGDGNALTVSLMQLGEIISFDAVLDSQPPRAFHRDVGSRGELSGVIDQMIEELIIGRAQPAAAPPPAPEEKPLVEVAAPPPIESGIELPFIATSLVVLDGTVFVSDGKTLYRMEGDRAVPCWNTPGSAKIYRIFTYQGSLLAVTNRRESFHTYQIKGSETVQSWERCVIPLGDTLVMSRLMTDLMLPDGVNYWENPVAGTGEAFEFPQGFDFVSAQAADIIPSQSGIETIAFDKLGRVTLLSGKNPLWASETKLATLPLYFESKVDEPDARYYLMPRILPYGSGVITIANEQGPWKFLRNVKYYNSSRVLMLNPGKSGDGERDLVTIRNHYCADIALDEGDLIVLVVKKSTSLLQRIDL</sequence>
<evidence type="ECO:0000313" key="1">
    <source>
        <dbReference type="EMBL" id="VFU12209.1"/>
    </source>
</evidence>
<reference evidence="1" key="1">
    <citation type="submission" date="2019-03" db="EMBL/GenBank/DDBJ databases">
        <authorList>
            <person name="Hao L."/>
        </authorList>
    </citation>
    <scope>NUCLEOTIDE SEQUENCE</scope>
</reference>